<reference evidence="2 3" key="1">
    <citation type="submission" date="2020-09" db="EMBL/GenBank/DDBJ databases">
        <title>Diversity and distribution of actinomycetes associated with coral in the coast of Hainan.</title>
        <authorList>
            <person name="Li F."/>
        </authorList>
    </citation>
    <scope>NUCLEOTIDE SEQUENCE [LARGE SCALE GENOMIC DNA]</scope>
    <source>
        <strain evidence="2 3">HNM0947</strain>
    </source>
</reference>
<evidence type="ECO:0000313" key="2">
    <source>
        <dbReference type="EMBL" id="MBE3000912.1"/>
    </source>
</evidence>
<dbReference type="InterPro" id="IPR011047">
    <property type="entry name" value="Quinoprotein_ADH-like_sf"/>
</dbReference>
<sequence length="104" mass="11270">MRLFPPVLVSSVVLLSGCALVGDGVDHRVYEGQVAEYGPLDSVSGVAWEWEPEYPHEFSAVRSGVAGPVLELDDGVVALDAESGEELWHYRVEDRQLSQAATTV</sequence>
<comment type="caution">
    <text evidence="2">The sequence shown here is derived from an EMBL/GenBank/DDBJ whole genome shotgun (WGS) entry which is preliminary data.</text>
</comment>
<feature type="signal peptide" evidence="1">
    <location>
        <begin position="1"/>
        <end position="21"/>
    </location>
</feature>
<keyword evidence="3" id="KW-1185">Reference proteome</keyword>
<evidence type="ECO:0000313" key="3">
    <source>
        <dbReference type="Proteomes" id="UP000806528"/>
    </source>
</evidence>
<accession>A0ABR9PAP2</accession>
<evidence type="ECO:0000256" key="1">
    <source>
        <dbReference type="SAM" id="SignalP"/>
    </source>
</evidence>
<dbReference type="EMBL" id="JADBGI010000019">
    <property type="protein sequence ID" value="MBE3000912.1"/>
    <property type="molecule type" value="Genomic_DNA"/>
</dbReference>
<dbReference type="RefSeq" id="WP_193123517.1">
    <property type="nucleotide sequence ID" value="NZ_JADBGI010000019.1"/>
</dbReference>
<gene>
    <name evidence="2" type="ORF">IDM40_19770</name>
</gene>
<dbReference type="PROSITE" id="PS51257">
    <property type="entry name" value="PROKAR_LIPOPROTEIN"/>
    <property type="match status" value="1"/>
</dbReference>
<dbReference type="Proteomes" id="UP000806528">
    <property type="component" value="Unassembled WGS sequence"/>
</dbReference>
<organism evidence="2 3">
    <name type="scientific">Nocardiopsis coralli</name>
    <dbReference type="NCBI Taxonomy" id="2772213"/>
    <lineage>
        <taxon>Bacteria</taxon>
        <taxon>Bacillati</taxon>
        <taxon>Actinomycetota</taxon>
        <taxon>Actinomycetes</taxon>
        <taxon>Streptosporangiales</taxon>
        <taxon>Nocardiopsidaceae</taxon>
        <taxon>Nocardiopsis</taxon>
    </lineage>
</organism>
<dbReference type="SUPFAM" id="SSF50998">
    <property type="entry name" value="Quinoprotein alcohol dehydrogenase-like"/>
    <property type="match status" value="1"/>
</dbReference>
<name>A0ABR9PAP2_9ACTN</name>
<protein>
    <submittedName>
        <fullName evidence="2">PQQ-binding-like beta-propeller repeat protein</fullName>
    </submittedName>
</protein>
<keyword evidence="1" id="KW-0732">Signal</keyword>
<feature type="chain" id="PRO_5045282805" evidence="1">
    <location>
        <begin position="22"/>
        <end position="104"/>
    </location>
</feature>
<proteinExistence type="predicted"/>